<name>A0A328U105_9BACL</name>
<keyword evidence="3" id="KW-1185">Reference proteome</keyword>
<organism evidence="2 3">
    <name type="scientific">Paenibacillus montanisoli</name>
    <dbReference type="NCBI Taxonomy" id="2081970"/>
    <lineage>
        <taxon>Bacteria</taxon>
        <taxon>Bacillati</taxon>
        <taxon>Bacillota</taxon>
        <taxon>Bacilli</taxon>
        <taxon>Bacillales</taxon>
        <taxon>Paenibacillaceae</taxon>
        <taxon>Paenibacillus</taxon>
    </lineage>
</organism>
<evidence type="ECO:0000313" key="2">
    <source>
        <dbReference type="EMBL" id="RAP75121.1"/>
    </source>
</evidence>
<protein>
    <submittedName>
        <fullName evidence="2">Uncharacterized protein</fullName>
    </submittedName>
</protein>
<keyword evidence="1" id="KW-0472">Membrane</keyword>
<feature type="transmembrane region" description="Helical" evidence="1">
    <location>
        <begin position="9"/>
        <end position="28"/>
    </location>
</feature>
<keyword evidence="1" id="KW-0812">Transmembrane</keyword>
<accession>A0A328U105</accession>
<dbReference type="AlphaFoldDB" id="A0A328U105"/>
<sequence length="95" mass="11307">MEIKDIKRLLLVIYVIFVIVVGVLAVPFKKVWGPSNELRVYDVVYAPLWSLTDKYHRMDDYTFPIYELQVTRLLFTIFIVSLIFFIIYLLLSTKE</sequence>
<feature type="transmembrane region" description="Helical" evidence="1">
    <location>
        <begin position="73"/>
        <end position="91"/>
    </location>
</feature>
<comment type="caution">
    <text evidence="2">The sequence shown here is derived from an EMBL/GenBank/DDBJ whole genome shotgun (WGS) entry which is preliminary data.</text>
</comment>
<dbReference type="Proteomes" id="UP000249260">
    <property type="component" value="Unassembled WGS sequence"/>
</dbReference>
<keyword evidence="1" id="KW-1133">Transmembrane helix</keyword>
<reference evidence="2 3" key="1">
    <citation type="submission" date="2018-06" db="EMBL/GenBank/DDBJ databases">
        <title>Paenibacillus montanisoli sp. nov., isolated from mountain area soil.</title>
        <authorList>
            <person name="Wu M."/>
        </authorList>
    </citation>
    <scope>NUCLEOTIDE SEQUENCE [LARGE SCALE GENOMIC DNA]</scope>
    <source>
        <strain evidence="2 3">RA17</strain>
    </source>
</reference>
<dbReference type="EMBL" id="QLUW01000003">
    <property type="protein sequence ID" value="RAP75121.1"/>
    <property type="molecule type" value="Genomic_DNA"/>
</dbReference>
<proteinExistence type="predicted"/>
<evidence type="ECO:0000256" key="1">
    <source>
        <dbReference type="SAM" id="Phobius"/>
    </source>
</evidence>
<gene>
    <name evidence="2" type="ORF">DL346_17195</name>
</gene>
<evidence type="ECO:0000313" key="3">
    <source>
        <dbReference type="Proteomes" id="UP000249260"/>
    </source>
</evidence>